<organism evidence="7 8">
    <name type="scientific">Buchananella hordeovulneris</name>
    <dbReference type="NCBI Taxonomy" id="52770"/>
    <lineage>
        <taxon>Bacteria</taxon>
        <taxon>Bacillati</taxon>
        <taxon>Actinomycetota</taxon>
        <taxon>Actinomycetes</taxon>
        <taxon>Actinomycetales</taxon>
        <taxon>Actinomycetaceae</taxon>
        <taxon>Buchananella</taxon>
    </lineage>
</organism>
<evidence type="ECO:0000256" key="5">
    <source>
        <dbReference type="ARBA" id="ARBA00037974"/>
    </source>
</evidence>
<sequence>MGFDDVSIDQRRADASLKWSRHPQALGAWVAEMDFPTPDVVRQAVTQQLAASHLGYPTPADKAALVAATVEHLATQHAWQVAPEAVFVTPDVLSLFTLTIAQLTRPGSAVVVPTPAYFPFLTLPALHGREVIEVPSAADAAGRYRLDLAGIEAALAAGAGLVVLCNPWNPVARVLERAELSALADLVNRYDALVFADEIHAPLVLPHAPRHVPYASLPTAAPHTIAAYSATKAWNMPALKCAQGVVVDAQLRARLLPWQDPLAALHSPLGASATVAAYRHAQPWLTELTSYLARGADIWQQTLADHPLMRPVSLEGTYLAWLDCRALADRLPAATSVQDFFLHQAGVDVIDGRACGRDFGPYVRVNLATSHALVTQMADRLRAAVDSLQ</sequence>
<dbReference type="InterPro" id="IPR015421">
    <property type="entry name" value="PyrdxlP-dep_Trfase_major"/>
</dbReference>
<evidence type="ECO:0000259" key="6">
    <source>
        <dbReference type="Pfam" id="PF00155"/>
    </source>
</evidence>
<dbReference type="InterPro" id="IPR004839">
    <property type="entry name" value="Aminotransferase_I/II_large"/>
</dbReference>
<evidence type="ECO:0000313" key="8">
    <source>
        <dbReference type="Proteomes" id="UP000185612"/>
    </source>
</evidence>
<dbReference type="GO" id="GO:0030170">
    <property type="term" value="F:pyridoxal phosphate binding"/>
    <property type="evidence" value="ECO:0007669"/>
    <property type="project" value="InterPro"/>
</dbReference>
<dbReference type="InterPro" id="IPR015422">
    <property type="entry name" value="PyrdxlP-dep_Trfase_small"/>
</dbReference>
<protein>
    <recommendedName>
        <fullName evidence="2">cysteine-S-conjugate beta-lyase</fullName>
        <ecNumber evidence="2">4.4.1.13</ecNumber>
    </recommendedName>
</protein>
<evidence type="ECO:0000256" key="2">
    <source>
        <dbReference type="ARBA" id="ARBA00012224"/>
    </source>
</evidence>
<dbReference type="Proteomes" id="UP000185612">
    <property type="component" value="Unassembled WGS sequence"/>
</dbReference>
<dbReference type="Gene3D" id="3.90.1150.10">
    <property type="entry name" value="Aspartate Aminotransferase, domain 1"/>
    <property type="match status" value="1"/>
</dbReference>
<dbReference type="InterPro" id="IPR015424">
    <property type="entry name" value="PyrdxlP-dep_Trfase"/>
</dbReference>
<dbReference type="EMBL" id="MQVS01000006">
    <property type="protein sequence ID" value="OKL51596.1"/>
    <property type="molecule type" value="Genomic_DNA"/>
</dbReference>
<dbReference type="STRING" id="52770.BSZ40_07065"/>
<gene>
    <name evidence="7" type="ORF">BSZ40_07065</name>
</gene>
<dbReference type="CDD" id="cd00609">
    <property type="entry name" value="AAT_like"/>
    <property type="match status" value="1"/>
</dbReference>
<dbReference type="EC" id="4.4.1.13" evidence="2"/>
<evidence type="ECO:0000313" key="7">
    <source>
        <dbReference type="EMBL" id="OKL51596.1"/>
    </source>
</evidence>
<comment type="cofactor">
    <cofactor evidence="1">
        <name>pyridoxal 5'-phosphate</name>
        <dbReference type="ChEBI" id="CHEBI:597326"/>
    </cofactor>
</comment>
<name>A0A1Q5PVS3_9ACTO</name>
<dbReference type="InterPro" id="IPR051798">
    <property type="entry name" value="Class-II_PLP-Dep_Aminotrans"/>
</dbReference>
<dbReference type="PANTHER" id="PTHR43525:SF2">
    <property type="entry name" value="CYSTATHIONINE BETA-LYASE-RELATED"/>
    <property type="match status" value="1"/>
</dbReference>
<evidence type="ECO:0000256" key="3">
    <source>
        <dbReference type="ARBA" id="ARBA00022898"/>
    </source>
</evidence>
<dbReference type="AlphaFoldDB" id="A0A1Q5PVS3"/>
<dbReference type="GO" id="GO:0047804">
    <property type="term" value="F:cysteine-S-conjugate beta-lyase activity"/>
    <property type="evidence" value="ECO:0007669"/>
    <property type="project" value="UniProtKB-EC"/>
</dbReference>
<keyword evidence="3" id="KW-0663">Pyridoxal phosphate</keyword>
<feature type="domain" description="Aminotransferase class I/classII large" evidence="6">
    <location>
        <begin position="32"/>
        <end position="381"/>
    </location>
</feature>
<reference evidence="8" key="1">
    <citation type="submission" date="2016-12" db="EMBL/GenBank/DDBJ databases">
        <authorList>
            <person name="Meng X."/>
        </authorList>
    </citation>
    <scope>NUCLEOTIDE SEQUENCE [LARGE SCALE GENOMIC DNA]</scope>
    <source>
        <strain evidence="8">DSM 20732</strain>
    </source>
</reference>
<dbReference type="InParanoid" id="A0A1Q5PVS3"/>
<accession>A0A1Q5PVS3</accession>
<keyword evidence="4" id="KW-0456">Lyase</keyword>
<proteinExistence type="inferred from homology"/>
<dbReference type="Gene3D" id="3.40.640.10">
    <property type="entry name" value="Type I PLP-dependent aspartate aminotransferase-like (Major domain)"/>
    <property type="match status" value="1"/>
</dbReference>
<dbReference type="FunCoup" id="A0A1Q5PVS3">
    <property type="interactions" value="88"/>
</dbReference>
<evidence type="ECO:0000256" key="4">
    <source>
        <dbReference type="ARBA" id="ARBA00023239"/>
    </source>
</evidence>
<dbReference type="PANTHER" id="PTHR43525">
    <property type="entry name" value="PROTEIN MALY"/>
    <property type="match status" value="1"/>
</dbReference>
<dbReference type="RefSeq" id="WP_073824618.1">
    <property type="nucleotide sequence ID" value="NZ_MQVS01000006.1"/>
</dbReference>
<dbReference type="Pfam" id="PF00155">
    <property type="entry name" value="Aminotran_1_2"/>
    <property type="match status" value="1"/>
</dbReference>
<evidence type="ECO:0000256" key="1">
    <source>
        <dbReference type="ARBA" id="ARBA00001933"/>
    </source>
</evidence>
<dbReference type="OrthoDB" id="3224382at2"/>
<comment type="similarity">
    <text evidence="5">Belongs to the class-II pyridoxal-phosphate-dependent aminotransferase family. MalY/PatB cystathionine beta-lyase subfamily.</text>
</comment>
<dbReference type="SUPFAM" id="SSF53383">
    <property type="entry name" value="PLP-dependent transferases"/>
    <property type="match status" value="1"/>
</dbReference>
<comment type="caution">
    <text evidence="7">The sequence shown here is derived from an EMBL/GenBank/DDBJ whole genome shotgun (WGS) entry which is preliminary data.</text>
</comment>
<keyword evidence="8" id="KW-1185">Reference proteome</keyword>